<feature type="compositionally biased region" description="Basic and acidic residues" evidence="1">
    <location>
        <begin position="1"/>
        <end position="13"/>
    </location>
</feature>
<reference evidence="2" key="1">
    <citation type="submission" date="2020-04" db="EMBL/GenBank/DDBJ databases">
        <authorList>
            <person name="Chakraborty B."/>
            <person name="Walker A.R."/>
            <person name="Burne R.A."/>
        </authorList>
    </citation>
    <scope>NUCLEOTIDE SEQUENCE [LARGE SCALE GENOMIC DNA]</scope>
    <source>
        <strain evidence="2">BCA8</strain>
    </source>
</reference>
<name>A0A7Y0VB18_STRSA</name>
<comment type="caution">
    <text evidence="2">The sequence shown here is derived from an EMBL/GenBank/DDBJ whole genome shotgun (WGS) entry which is preliminary data.</text>
</comment>
<feature type="compositionally biased region" description="Polar residues" evidence="1">
    <location>
        <begin position="18"/>
        <end position="39"/>
    </location>
</feature>
<dbReference type="EMBL" id="JABBCN010000001">
    <property type="protein sequence ID" value="NMX24594.1"/>
    <property type="molecule type" value="Genomic_DNA"/>
</dbReference>
<proteinExistence type="predicted"/>
<organism evidence="2">
    <name type="scientific">Streptococcus sanguinis</name>
    <dbReference type="NCBI Taxonomy" id="1305"/>
    <lineage>
        <taxon>Bacteria</taxon>
        <taxon>Bacillati</taxon>
        <taxon>Bacillota</taxon>
        <taxon>Bacilli</taxon>
        <taxon>Lactobacillales</taxon>
        <taxon>Streptococcaceae</taxon>
        <taxon>Streptococcus</taxon>
    </lineage>
</organism>
<evidence type="ECO:0000313" key="2">
    <source>
        <dbReference type="EMBL" id="NMX24594.1"/>
    </source>
</evidence>
<gene>
    <name evidence="2" type="ORF">HGP05_00800</name>
</gene>
<accession>A0A7Y0VB18</accession>
<protein>
    <submittedName>
        <fullName evidence="2">Uncharacterized protein</fullName>
    </submittedName>
</protein>
<sequence>MEKVTAEDPKSKDPVTPPSQDEPTTVPTINGGTATITPNTIPPQLMTLLFLLKQLPAWELVR</sequence>
<dbReference type="AlphaFoldDB" id="A0A7Y0VB18"/>
<feature type="region of interest" description="Disordered" evidence="1">
    <location>
        <begin position="1"/>
        <end position="40"/>
    </location>
</feature>
<evidence type="ECO:0000256" key="1">
    <source>
        <dbReference type="SAM" id="MobiDB-lite"/>
    </source>
</evidence>